<keyword evidence="1" id="KW-0812">Transmembrane</keyword>
<evidence type="ECO:0008006" key="4">
    <source>
        <dbReference type="Google" id="ProtNLM"/>
    </source>
</evidence>
<name>A0A955L711_9BACT</name>
<accession>A0A955L711</accession>
<dbReference type="EMBL" id="JAGQLH010000004">
    <property type="protein sequence ID" value="MCA9385130.1"/>
    <property type="molecule type" value="Genomic_DNA"/>
</dbReference>
<evidence type="ECO:0000313" key="2">
    <source>
        <dbReference type="EMBL" id="MCA9385130.1"/>
    </source>
</evidence>
<dbReference type="Proteomes" id="UP000754563">
    <property type="component" value="Unassembled WGS sequence"/>
</dbReference>
<keyword evidence="1" id="KW-0472">Membrane</keyword>
<dbReference type="Gene3D" id="3.20.20.370">
    <property type="entry name" value="Glycoside hydrolase/deacetylase"/>
    <property type="match status" value="1"/>
</dbReference>
<dbReference type="GO" id="GO:0005975">
    <property type="term" value="P:carbohydrate metabolic process"/>
    <property type="evidence" value="ECO:0007669"/>
    <property type="project" value="InterPro"/>
</dbReference>
<keyword evidence="1" id="KW-1133">Transmembrane helix</keyword>
<sequence>MARKKTSKKKDYSKVSKLTLFSVAVIGIVSVLGIGALYYFNNSLSDQTNEFGEVLGIDEEKQMPWWNDVFRYSAQLTVVNQDSFIPLEQDTTVSFSIDHKALVDAGKSRSDGSDLVINFYDETTTDYDTIPYEIRNPNTEDTEIIFTLIRTISPLSDDKYCLYYGNSNTTDTTDYSSPLAIEILPTTPYRINSGVETNHPLFSSIDRAWILKSSESHQEYSQLTYSIQERDGYELVDNPQYEIAELSSTDEMLTNRYGGYMYEFDASDLAPGTYTIRAHGTTTQGTIIESPIEKFTVSHPMYVIWTLDWEGVDTSDETLAQIDEFTEAYNTPIVHFWNPRAHLVLGETRLNHLLDWIKLREVETDEIGLHLHMFYDMLRAAGVTPQMDPQWANRGTGSDVPMYVYNYDETVAMLEWSKEEFAKVGLETPKTFRAGGWMLDEENLQALDSQGFVLDSSGRTAFSLGEYMVSEVENAQTPTPNPSSYPGGEEVISISDEAPEIPTETFRPPTPEEITLYENYIQNRNYLEENILPDGTIPELPNFVSYEVKGFWTLGSTTQPYRMSISDINETNSGTADIWEFPNNGGESWRFSTNELLQRFRENYTNEGILEATTTLTYLSHPHAVNVDLEKLTVVYDEMSNYKIEDDAGPILFTTFDEIFPSITGGTY</sequence>
<evidence type="ECO:0000256" key="1">
    <source>
        <dbReference type="SAM" id="Phobius"/>
    </source>
</evidence>
<dbReference type="AlphaFoldDB" id="A0A955L711"/>
<reference evidence="2" key="1">
    <citation type="submission" date="2020-04" db="EMBL/GenBank/DDBJ databases">
        <authorList>
            <person name="Zhang T."/>
        </authorList>
    </citation>
    <scope>NUCLEOTIDE SEQUENCE</scope>
    <source>
        <strain evidence="2">HKST-UBA11</strain>
    </source>
</reference>
<reference evidence="2" key="2">
    <citation type="journal article" date="2021" name="Microbiome">
        <title>Successional dynamics and alternative stable states in a saline activated sludge microbial community over 9 years.</title>
        <authorList>
            <person name="Wang Y."/>
            <person name="Ye J."/>
            <person name="Ju F."/>
            <person name="Liu L."/>
            <person name="Boyd J.A."/>
            <person name="Deng Y."/>
            <person name="Parks D.H."/>
            <person name="Jiang X."/>
            <person name="Yin X."/>
            <person name="Woodcroft B.J."/>
            <person name="Tyson G.W."/>
            <person name="Hugenholtz P."/>
            <person name="Polz M.F."/>
            <person name="Zhang T."/>
        </authorList>
    </citation>
    <scope>NUCLEOTIDE SEQUENCE</scope>
    <source>
        <strain evidence="2">HKST-UBA11</strain>
    </source>
</reference>
<dbReference type="InterPro" id="IPR011330">
    <property type="entry name" value="Glyco_hydro/deAcase_b/a-brl"/>
</dbReference>
<organism evidence="2 3">
    <name type="scientific">Candidatus Dojkabacteria bacterium</name>
    <dbReference type="NCBI Taxonomy" id="2099670"/>
    <lineage>
        <taxon>Bacteria</taxon>
        <taxon>Candidatus Dojkabacteria</taxon>
    </lineage>
</organism>
<evidence type="ECO:0000313" key="3">
    <source>
        <dbReference type="Proteomes" id="UP000754563"/>
    </source>
</evidence>
<gene>
    <name evidence="2" type="ORF">KC717_00615</name>
</gene>
<dbReference type="SUPFAM" id="SSF88713">
    <property type="entry name" value="Glycoside hydrolase/deacetylase"/>
    <property type="match status" value="1"/>
</dbReference>
<proteinExistence type="predicted"/>
<feature type="transmembrane region" description="Helical" evidence="1">
    <location>
        <begin position="20"/>
        <end position="40"/>
    </location>
</feature>
<comment type="caution">
    <text evidence="2">The sequence shown here is derived from an EMBL/GenBank/DDBJ whole genome shotgun (WGS) entry which is preliminary data.</text>
</comment>
<protein>
    <recommendedName>
        <fullName evidence="4">DUF2341 domain-containing protein</fullName>
    </recommendedName>
</protein>